<dbReference type="AlphaFoldDB" id="A0A0W0R1Y8"/>
<keyword evidence="6" id="KW-0614">Plasmid</keyword>
<dbReference type="InterPro" id="IPR016161">
    <property type="entry name" value="Ald_DH/histidinol_DH"/>
</dbReference>
<dbReference type="Gene3D" id="3.40.605.10">
    <property type="entry name" value="Aldehyde Dehydrogenase, Chain A, domain 1"/>
    <property type="match status" value="1"/>
</dbReference>
<dbReference type="InterPro" id="IPR016160">
    <property type="entry name" value="Ald_DH_CS_CYS"/>
</dbReference>
<evidence type="ECO:0000259" key="4">
    <source>
        <dbReference type="Pfam" id="PF00171"/>
    </source>
</evidence>
<accession>A0A0W0R1Y8</accession>
<evidence type="ECO:0000256" key="1">
    <source>
        <dbReference type="ARBA" id="ARBA00009986"/>
    </source>
</evidence>
<dbReference type="OrthoDB" id="9812625at2"/>
<evidence type="ECO:0000256" key="2">
    <source>
        <dbReference type="ARBA" id="ARBA00022857"/>
    </source>
</evidence>
<proteinExistence type="inferred from homology"/>
<dbReference type="EC" id="1.2.1.16" evidence="6"/>
<dbReference type="InterPro" id="IPR016162">
    <property type="entry name" value="Ald_DH_N"/>
</dbReference>
<reference evidence="5 7" key="1">
    <citation type="submission" date="2015-11" db="EMBL/GenBank/DDBJ databases">
        <title>Identification of large and diverse effector repertoires of 38 Legionella species.</title>
        <authorList>
            <person name="Burstein D."/>
            <person name="Amaro F."/>
            <person name="Zusman T."/>
            <person name="Lifshitz Z."/>
            <person name="Cohen O."/>
            <person name="Gilbert J.A."/>
            <person name="Pupko T."/>
            <person name="Shuman H.A."/>
            <person name="Segal G."/>
        </authorList>
    </citation>
    <scope>NUCLEOTIDE SEQUENCE [LARGE SCALE GENOMIC DNA]</scope>
    <source>
        <strain evidence="5 7">1762-AUS-E</strain>
    </source>
</reference>
<dbReference type="PANTHER" id="PTHR43217:SF1">
    <property type="entry name" value="SUCCINATE SEMIALDEHYDE DEHYDROGENASE [NAD(P)+] SAD"/>
    <property type="match status" value="1"/>
</dbReference>
<dbReference type="InterPro" id="IPR016163">
    <property type="entry name" value="Ald_DH_C"/>
</dbReference>
<dbReference type="FunFam" id="3.40.605.10:FF:000012">
    <property type="entry name" value="NAD-dependent succinate-semialdehyde dehydrogenase"/>
    <property type="match status" value="1"/>
</dbReference>
<keyword evidence="3 6" id="KW-0560">Oxidoreductase</keyword>
<dbReference type="Proteomes" id="UP000281170">
    <property type="component" value="Plasmid 13"/>
</dbReference>
<organism evidence="5 7">
    <name type="scientific">Legionella adelaidensis</name>
    <dbReference type="NCBI Taxonomy" id="45056"/>
    <lineage>
        <taxon>Bacteria</taxon>
        <taxon>Pseudomonadati</taxon>
        <taxon>Pseudomonadota</taxon>
        <taxon>Gammaproteobacteria</taxon>
        <taxon>Legionellales</taxon>
        <taxon>Legionellaceae</taxon>
        <taxon>Legionella</taxon>
    </lineage>
</organism>
<feature type="domain" description="Aldehyde dehydrogenase" evidence="4">
    <location>
        <begin position="3"/>
        <end position="453"/>
    </location>
</feature>
<dbReference type="Gene3D" id="3.40.309.10">
    <property type="entry name" value="Aldehyde Dehydrogenase, Chain A, domain 2"/>
    <property type="match status" value="1"/>
</dbReference>
<keyword evidence="7" id="KW-1185">Reference proteome</keyword>
<reference evidence="6 8" key="2">
    <citation type="submission" date="2018-12" db="EMBL/GenBank/DDBJ databases">
        <authorList>
            <consortium name="Pathogen Informatics"/>
        </authorList>
    </citation>
    <scope>NUCLEOTIDE SEQUENCE [LARGE SCALE GENOMIC DNA]</scope>
    <source>
        <strain evidence="6 8">NCTC12735</strain>
        <plasmid evidence="8">13</plasmid>
    </source>
</reference>
<dbReference type="FunFam" id="3.40.309.10:FF:000009">
    <property type="entry name" value="Aldehyde dehydrogenase A"/>
    <property type="match status" value="1"/>
</dbReference>
<keyword evidence="2" id="KW-0521">NADP</keyword>
<dbReference type="EMBL" id="LR134422">
    <property type="protein sequence ID" value="VEH85386.1"/>
    <property type="molecule type" value="Genomic_DNA"/>
</dbReference>
<dbReference type="GO" id="GO:0004030">
    <property type="term" value="F:aldehyde dehydrogenase [NAD(P)+] activity"/>
    <property type="evidence" value="ECO:0007669"/>
    <property type="project" value="InterPro"/>
</dbReference>
<evidence type="ECO:0000313" key="7">
    <source>
        <dbReference type="Proteomes" id="UP000054859"/>
    </source>
</evidence>
<dbReference type="PANTHER" id="PTHR43217">
    <property type="entry name" value="SUCCINATE SEMIALDEHYDE DEHYDROGENASE [NAD(P)+] SAD"/>
    <property type="match status" value="1"/>
</dbReference>
<geneLocation type="plasmid" evidence="6 8">
    <name>13</name>
</geneLocation>
<dbReference type="STRING" id="45056.Lade_1617"/>
<dbReference type="Proteomes" id="UP000054859">
    <property type="component" value="Unassembled WGS sequence"/>
</dbReference>
<evidence type="ECO:0000256" key="3">
    <source>
        <dbReference type="ARBA" id="ARBA00023002"/>
    </source>
</evidence>
<name>A0A0W0R1Y8_9GAMM</name>
<protein>
    <submittedName>
        <fullName evidence="5">Succinate semialdehyde dehydrogenase</fullName>
        <ecNumber evidence="6">1.2.1.16</ecNumber>
    </submittedName>
</protein>
<evidence type="ECO:0000313" key="6">
    <source>
        <dbReference type="EMBL" id="VEH85386.1"/>
    </source>
</evidence>
<dbReference type="SUPFAM" id="SSF53720">
    <property type="entry name" value="ALDH-like"/>
    <property type="match status" value="1"/>
</dbReference>
<dbReference type="InterPro" id="IPR047110">
    <property type="entry name" value="GABD/Sad-like"/>
</dbReference>
<dbReference type="CDD" id="cd07100">
    <property type="entry name" value="ALDH_SSADH1_GabD1"/>
    <property type="match status" value="1"/>
</dbReference>
<evidence type="ECO:0000313" key="5">
    <source>
        <dbReference type="EMBL" id="KTC65094.1"/>
    </source>
</evidence>
<comment type="similarity">
    <text evidence="1">Belongs to the aldehyde dehydrogenase family.</text>
</comment>
<gene>
    <name evidence="5" type="primary">gabD</name>
    <name evidence="6" type="synonym">sad</name>
    <name evidence="5" type="ORF">Lade_1617</name>
    <name evidence="6" type="ORF">NCTC12735_01013</name>
</gene>
<dbReference type="InterPro" id="IPR044148">
    <property type="entry name" value="ALDH_GabD1-like"/>
</dbReference>
<dbReference type="RefSeq" id="WP_058462688.1">
    <property type="nucleotide sequence ID" value="NZ_CAAAHS010000009.1"/>
</dbReference>
<sequence length="456" mass="49866">MQIQTINPATEEILQNYPLLTLEQMNAAIDAAHLCYCVWRKTAFSQRTQRMIALANLLRQKKEELAVLIAQEMGKPLKAGVGEIEKCAWVCEHFAHEAENYLAPREIKTEMKKTKVCYQSLGVIFGIMPWNYPFWQVFRFAAPTIMAGNAIILKHAPITTGSGNKIAELFIEAGFPEHLFQHLILDNDLAAKVIAHDKIEAITLTGSERAGSIVAANAASHIKKSVLELGGSDPYIVLEDADIDLAAKTIVTSRLSNTGQVCIAAKRTIVLKSVSEPLLNSIKEVMKNFTVGDPMDANTLLGPMARADLRDNLHKQVQDSIKKGAILLVGGEIPKNVKGYYYPPTLLINVCPGMPAFDEELFGPVIAITEAQDEAQAIRLANQTRFGLSAAIFTRDIAKGEAIATDLIDSGSCFINTYAASDPRVPFGGIKRSGFGRELSREGILEFVNTKVVSIA</sequence>
<dbReference type="KEGG" id="ladl:NCTC12735_01013"/>
<dbReference type="EMBL" id="LNKA01000010">
    <property type="protein sequence ID" value="KTC65094.1"/>
    <property type="molecule type" value="Genomic_DNA"/>
</dbReference>
<dbReference type="PROSITE" id="PS00070">
    <property type="entry name" value="ALDEHYDE_DEHYDR_CYS"/>
    <property type="match status" value="1"/>
</dbReference>
<evidence type="ECO:0000313" key="8">
    <source>
        <dbReference type="Proteomes" id="UP000281170"/>
    </source>
</evidence>
<dbReference type="Pfam" id="PF00171">
    <property type="entry name" value="Aldedh"/>
    <property type="match status" value="1"/>
</dbReference>
<dbReference type="GO" id="GO:0004777">
    <property type="term" value="F:succinate-semialdehyde dehydrogenase (NAD+) activity"/>
    <property type="evidence" value="ECO:0007669"/>
    <property type="project" value="TreeGrafter"/>
</dbReference>
<dbReference type="InterPro" id="IPR015590">
    <property type="entry name" value="Aldehyde_DH_dom"/>
</dbReference>
<dbReference type="PATRIC" id="fig|45056.6.peg.1669"/>